<protein>
    <recommendedName>
        <fullName evidence="1">Integrase catalytic domain-containing protein</fullName>
    </recommendedName>
</protein>
<dbReference type="Proteomes" id="UP000231293">
    <property type="component" value="Unassembled WGS sequence"/>
</dbReference>
<gene>
    <name evidence="2" type="ORF">BGI32_06505</name>
</gene>
<sequence length="66" mass="7767">MINGVAMADIQSGSLYQNGYIERFKRTYCPVVLNLYFFNQLEQARKVIEEWLTVYGTEKLMRHSAM</sequence>
<dbReference type="RefSeq" id="WP_100089814.1">
    <property type="nucleotide sequence ID" value="NZ_MDVB01000067.1"/>
</dbReference>
<name>A0A2N9WTM5_9NEIS</name>
<dbReference type="InterPro" id="IPR001584">
    <property type="entry name" value="Integrase_cat-core"/>
</dbReference>
<dbReference type="GO" id="GO:0015074">
    <property type="term" value="P:DNA integration"/>
    <property type="evidence" value="ECO:0007669"/>
    <property type="project" value="InterPro"/>
</dbReference>
<evidence type="ECO:0000259" key="1">
    <source>
        <dbReference type="Pfam" id="PF13683"/>
    </source>
</evidence>
<dbReference type="EMBL" id="MDVB01000067">
    <property type="protein sequence ID" value="PIT14969.1"/>
    <property type="molecule type" value="Genomic_DNA"/>
</dbReference>
<accession>A0A2N9WTM5</accession>
<comment type="caution">
    <text evidence="2">The sequence shown here is derived from an EMBL/GenBank/DDBJ whole genome shotgun (WGS) entry which is preliminary data.</text>
</comment>
<evidence type="ECO:0000313" key="2">
    <source>
        <dbReference type="EMBL" id="PIT14969.1"/>
    </source>
</evidence>
<dbReference type="Pfam" id="PF13683">
    <property type="entry name" value="rve_3"/>
    <property type="match status" value="1"/>
</dbReference>
<reference evidence="2 3" key="1">
    <citation type="journal article" date="2017" name="MBio">
        <title>Type VI secretion-mediated competition in the bee gut microbiome.</title>
        <authorList>
            <person name="Steele M.I."/>
            <person name="Kwong W.K."/>
            <person name="Powell J.E."/>
            <person name="Whiteley M."/>
            <person name="Moran N.A."/>
        </authorList>
    </citation>
    <scope>NUCLEOTIDE SEQUENCE [LARGE SCALE GENOMIC DNA]</scope>
    <source>
        <strain evidence="2 3">App2-2</strain>
    </source>
</reference>
<proteinExistence type="predicted"/>
<organism evidence="2 3">
    <name type="scientific">Snodgrassella alvi</name>
    <dbReference type="NCBI Taxonomy" id="1196083"/>
    <lineage>
        <taxon>Bacteria</taxon>
        <taxon>Pseudomonadati</taxon>
        <taxon>Pseudomonadota</taxon>
        <taxon>Betaproteobacteria</taxon>
        <taxon>Neisseriales</taxon>
        <taxon>Neisseriaceae</taxon>
        <taxon>Snodgrassella</taxon>
    </lineage>
</organism>
<evidence type="ECO:0000313" key="3">
    <source>
        <dbReference type="Proteomes" id="UP000231293"/>
    </source>
</evidence>
<dbReference type="AlphaFoldDB" id="A0A2N9WTM5"/>
<feature type="domain" description="Integrase catalytic" evidence="1">
    <location>
        <begin position="4"/>
        <end position="59"/>
    </location>
</feature>